<evidence type="ECO:0000313" key="4">
    <source>
        <dbReference type="EMBL" id="AAG09203.1"/>
    </source>
</evidence>
<dbReference type="PROSITE" id="PS50015">
    <property type="entry name" value="SAP_B"/>
    <property type="match status" value="1"/>
</dbReference>
<dbReference type="PANTHER" id="PTHR11480:SF33">
    <property type="entry name" value="PULMONARY SURFACTANT-ASSOCIATED PROTEIN B"/>
    <property type="match status" value="1"/>
</dbReference>
<evidence type="ECO:0000256" key="2">
    <source>
        <dbReference type="SAM" id="SignalP"/>
    </source>
</evidence>
<dbReference type="GO" id="GO:0005771">
    <property type="term" value="C:multivesicular body"/>
    <property type="evidence" value="ECO:0007669"/>
    <property type="project" value="TreeGrafter"/>
</dbReference>
<name>Q9GU96_TRICY</name>
<dbReference type="EMBL" id="AF175577">
    <property type="protein sequence ID" value="AAG09203.1"/>
    <property type="molecule type" value="mRNA"/>
</dbReference>
<keyword evidence="1" id="KW-1015">Disulfide bond</keyword>
<dbReference type="SMART" id="SM00741">
    <property type="entry name" value="SapB"/>
    <property type="match status" value="2"/>
</dbReference>
<feature type="chain" id="PRO_5004326573" evidence="2">
    <location>
        <begin position="20"/>
        <end position="253"/>
    </location>
</feature>
<dbReference type="Gene3D" id="1.10.225.10">
    <property type="entry name" value="Saposin-like"/>
    <property type="match status" value="1"/>
</dbReference>
<dbReference type="InterPro" id="IPR008139">
    <property type="entry name" value="SaposinB_dom"/>
</dbReference>
<organism evidence="4">
    <name type="scientific">Tripedalia cystophora</name>
    <name type="common">Mangrove box jellyfish</name>
    <dbReference type="NCBI Taxonomy" id="6141"/>
    <lineage>
        <taxon>Eukaryota</taxon>
        <taxon>Metazoa</taxon>
        <taxon>Cnidaria</taxon>
        <taxon>Cubozoa</taxon>
        <taxon>Carybdeida</taxon>
        <taxon>Tripedaliidae</taxon>
        <taxon>Tripedalia</taxon>
    </lineage>
</organism>
<proteinExistence type="evidence at transcript level"/>
<dbReference type="InterPro" id="IPR051428">
    <property type="entry name" value="Sphingo_Act-Surfact_Prot"/>
</dbReference>
<accession>Q9GU96</accession>
<dbReference type="InterPro" id="IPR011001">
    <property type="entry name" value="Saposin-like"/>
</dbReference>
<evidence type="ECO:0000259" key="3">
    <source>
        <dbReference type="PROSITE" id="PS50015"/>
    </source>
</evidence>
<sequence>MKLVLCVLLSVCVLSLTSAKRYEGRYHGKHARRGGNTCKTMCLQFVSEIQRRVEAIEILTDKPAENSTILKPYGEEFCKLRAPGSPICQGLMRSHRDIFDGIVKGVKAETICKKIPLCSPRRFRPRKDKKKRRGDRKPLNWSPKKRCDICRATIQIVDSSLAIFNYTELEIDKLVMLSCKFMSSWGSVQKECENIVRQVERVERLLMKDLSPGDVCAVLGYCNYSKESVDQTAECGIAGKVASMSPFRLPLVL</sequence>
<keyword evidence="2" id="KW-0732">Signal</keyword>
<feature type="domain" description="Saposin B-type" evidence="3">
    <location>
        <begin position="143"/>
        <end position="226"/>
    </location>
</feature>
<evidence type="ECO:0000256" key="1">
    <source>
        <dbReference type="ARBA" id="ARBA00023157"/>
    </source>
</evidence>
<feature type="signal peptide" evidence="2">
    <location>
        <begin position="1"/>
        <end position="19"/>
    </location>
</feature>
<dbReference type="PANTHER" id="PTHR11480">
    <property type="entry name" value="SAPOSIN-RELATED"/>
    <property type="match status" value="1"/>
</dbReference>
<dbReference type="SUPFAM" id="SSF47862">
    <property type="entry name" value="Saposin"/>
    <property type="match status" value="2"/>
</dbReference>
<dbReference type="SMR" id="Q9GU96"/>
<reference evidence="4" key="1">
    <citation type="journal article" date="2001" name="Proc. Natl. Acad. Sci. U.S.A.">
        <title>J3-crystallin of the jellyfish lens: similarity to saposins.</title>
        <authorList>
            <person name="Piatigorsky J."/>
            <person name="Norman B."/>
            <person name="Dishaw L.J."/>
            <person name="Kos L."/>
            <person name="Horwitz J."/>
            <person name="Steinbach P.J."/>
            <person name="Kozmik Z."/>
        </authorList>
    </citation>
    <scope>NUCLEOTIDE SEQUENCE</scope>
    <source>
        <tissue evidence="4">Rhopalia</tissue>
    </source>
</reference>
<dbReference type="AlphaFoldDB" id="Q9GU96"/>
<protein>
    <submittedName>
        <fullName evidence="4">J3-crystallin</fullName>
    </submittedName>
</protein>